<evidence type="ECO:0000313" key="3">
    <source>
        <dbReference type="Proteomes" id="UP000749559"/>
    </source>
</evidence>
<reference evidence="2" key="1">
    <citation type="submission" date="2022-03" db="EMBL/GenBank/DDBJ databases">
        <authorList>
            <person name="Martin C."/>
        </authorList>
    </citation>
    <scope>NUCLEOTIDE SEQUENCE</scope>
</reference>
<gene>
    <name evidence="2" type="ORF">OFUS_LOCUS22079</name>
</gene>
<accession>A0A8S4PYJ4</accession>
<sequence length="152" mass="16716">MKFQRVLVFCGVAVCLMQIAAGAGRGRPTRCRPRRTILFKLKAGSSYDFTTQMTFYNWCQLFVPNVCPLTCANVDGLCPSVEPTNGEVRVTGTNGVNLNPFTESGNSVGCYNPKSIAEYKWTYHAGVSSGQDSFYLATPGGNDHQLYKVLIR</sequence>
<name>A0A8S4PYJ4_OWEFU</name>
<keyword evidence="1" id="KW-0732">Signal</keyword>
<comment type="caution">
    <text evidence="2">The sequence shown here is derived from an EMBL/GenBank/DDBJ whole genome shotgun (WGS) entry which is preliminary data.</text>
</comment>
<dbReference type="AlphaFoldDB" id="A0A8S4PYJ4"/>
<feature type="chain" id="PRO_5035745523" evidence="1">
    <location>
        <begin position="23"/>
        <end position="152"/>
    </location>
</feature>
<dbReference type="Proteomes" id="UP000749559">
    <property type="component" value="Unassembled WGS sequence"/>
</dbReference>
<protein>
    <submittedName>
        <fullName evidence="2">Uncharacterized protein</fullName>
    </submittedName>
</protein>
<evidence type="ECO:0000313" key="2">
    <source>
        <dbReference type="EMBL" id="CAH1797864.1"/>
    </source>
</evidence>
<dbReference type="EMBL" id="CAIIXF020000010">
    <property type="protein sequence ID" value="CAH1797864.1"/>
    <property type="molecule type" value="Genomic_DNA"/>
</dbReference>
<proteinExistence type="predicted"/>
<evidence type="ECO:0000256" key="1">
    <source>
        <dbReference type="SAM" id="SignalP"/>
    </source>
</evidence>
<feature type="signal peptide" evidence="1">
    <location>
        <begin position="1"/>
        <end position="22"/>
    </location>
</feature>
<keyword evidence="3" id="KW-1185">Reference proteome</keyword>
<organism evidence="2 3">
    <name type="scientific">Owenia fusiformis</name>
    <name type="common">Polychaete worm</name>
    <dbReference type="NCBI Taxonomy" id="6347"/>
    <lineage>
        <taxon>Eukaryota</taxon>
        <taxon>Metazoa</taxon>
        <taxon>Spiralia</taxon>
        <taxon>Lophotrochozoa</taxon>
        <taxon>Annelida</taxon>
        <taxon>Polychaeta</taxon>
        <taxon>Sedentaria</taxon>
        <taxon>Canalipalpata</taxon>
        <taxon>Sabellida</taxon>
        <taxon>Oweniida</taxon>
        <taxon>Oweniidae</taxon>
        <taxon>Owenia</taxon>
    </lineage>
</organism>